<dbReference type="InterPro" id="IPR001482">
    <property type="entry name" value="T2SS/T4SS_dom"/>
</dbReference>
<keyword evidence="3" id="KW-0067">ATP-binding</keyword>
<evidence type="ECO:0000256" key="3">
    <source>
        <dbReference type="ARBA" id="ARBA00022840"/>
    </source>
</evidence>
<dbReference type="EMBL" id="NIGF01000003">
    <property type="protein sequence ID" value="PQV64931.1"/>
    <property type="molecule type" value="Genomic_DNA"/>
</dbReference>
<protein>
    <submittedName>
        <fullName evidence="6">Type IV pilus assembly protein PilB</fullName>
    </submittedName>
</protein>
<dbReference type="RefSeq" id="WP_105482802.1">
    <property type="nucleotide sequence ID" value="NZ_NIGF01000003.1"/>
</dbReference>
<comment type="caution">
    <text evidence="6">The sequence shown here is derived from an EMBL/GenBank/DDBJ whole genome shotgun (WGS) entry which is preliminary data.</text>
</comment>
<sequence>MALSPPPAPTGGNRKTVAHVLFDKGKISRDQGADIMRRMQGAPGTSVDSVLLEMGISDVDITEAKAEIAGVSFANLLKMTTSDDAKNLVPDDLQARLKVTPLCIEGNTLVVAMENPKDFYALEDLKTRTKMEIRGVLAPPSQIEAFKTGKLSALSNGNGHANGNGAAEKPADAAPAAPEAWDKYDDDMAAILGGIAPVEVVDDPDAKKKKTKKVEVVSEEDAAKAGTDLNPDSVSSDKTVSEEAPIIRIVNTVLLYALKDGASDIHIEPQQKGVRIRYRIDGVLHEQMKIPQYVLNPLISRIKIMSEMNIAERRVPQDGRIKLTMQGKEYDMRVNTCPTVWGEKIVMRVLDKSSVMLGLDKIGLYPDHQEELLDIANQPNGMLYVCGPTGSGKTTTLYSLLNVVSTIEKNVSTVEDPVEYQLPGLTQVQVNRKAGLTFATALRAFLRQDPDVIMVGEIRDLETAEIAVQASLTGHFVLSTIHTNDAPSTATRLGDMGVEPFLISASLTGALAQRLARTICKNCKEEYTPPRETLMRFGFDPLKNQTQKFWHGRGCDACKQTGYKGRTGIYELMRVNEEMQELIVRRSPVTELREAARANGMRTLQEDGFQKCKDGHTTVEEVMRVVFTGGH</sequence>
<dbReference type="PANTHER" id="PTHR30258">
    <property type="entry name" value="TYPE II SECRETION SYSTEM PROTEIN GSPE-RELATED"/>
    <property type="match status" value="1"/>
</dbReference>
<dbReference type="Gene3D" id="3.30.300.160">
    <property type="entry name" value="Type II secretion system, protein E, N-terminal domain"/>
    <property type="match status" value="1"/>
</dbReference>
<organism evidence="6 7">
    <name type="scientific">Abditibacterium utsteinense</name>
    <dbReference type="NCBI Taxonomy" id="1960156"/>
    <lineage>
        <taxon>Bacteria</taxon>
        <taxon>Pseudomonadati</taxon>
        <taxon>Abditibacteriota</taxon>
        <taxon>Abditibacteriia</taxon>
        <taxon>Abditibacteriales</taxon>
        <taxon>Abditibacteriaceae</taxon>
        <taxon>Abditibacterium</taxon>
    </lineage>
</organism>
<comment type="similarity">
    <text evidence="1">Belongs to the GSP E family.</text>
</comment>
<dbReference type="GO" id="GO:0005524">
    <property type="term" value="F:ATP binding"/>
    <property type="evidence" value="ECO:0007669"/>
    <property type="project" value="UniProtKB-KW"/>
</dbReference>
<dbReference type="FunCoup" id="A0A2S8SVW0">
    <property type="interactions" value="160"/>
</dbReference>
<evidence type="ECO:0000259" key="5">
    <source>
        <dbReference type="PROSITE" id="PS00662"/>
    </source>
</evidence>
<dbReference type="SUPFAM" id="SSF52540">
    <property type="entry name" value="P-loop containing nucleoside triphosphate hydrolases"/>
    <property type="match status" value="1"/>
</dbReference>
<dbReference type="Proteomes" id="UP000237684">
    <property type="component" value="Unassembled WGS sequence"/>
</dbReference>
<dbReference type="InParanoid" id="A0A2S8SVW0"/>
<keyword evidence="2" id="KW-0547">Nucleotide-binding</keyword>
<evidence type="ECO:0000256" key="4">
    <source>
        <dbReference type="SAM" id="MobiDB-lite"/>
    </source>
</evidence>
<proteinExistence type="inferred from homology"/>
<gene>
    <name evidence="6" type="ORF">B1R32_103198</name>
</gene>
<accession>A0A2S8SVW0</accession>
<dbReference type="FunFam" id="3.30.450.90:FF:000001">
    <property type="entry name" value="Type II secretion system ATPase GspE"/>
    <property type="match status" value="1"/>
</dbReference>
<dbReference type="AlphaFoldDB" id="A0A2S8SVW0"/>
<dbReference type="CDD" id="cd01129">
    <property type="entry name" value="PulE-GspE-like"/>
    <property type="match status" value="1"/>
</dbReference>
<feature type="region of interest" description="Disordered" evidence="4">
    <location>
        <begin position="156"/>
        <end position="177"/>
    </location>
</feature>
<dbReference type="Pfam" id="PF00437">
    <property type="entry name" value="T2SSE"/>
    <property type="match status" value="1"/>
</dbReference>
<dbReference type="SUPFAM" id="SSF160246">
    <property type="entry name" value="EspE N-terminal domain-like"/>
    <property type="match status" value="1"/>
</dbReference>
<dbReference type="InterPro" id="IPR027417">
    <property type="entry name" value="P-loop_NTPase"/>
</dbReference>
<evidence type="ECO:0000313" key="7">
    <source>
        <dbReference type="Proteomes" id="UP000237684"/>
    </source>
</evidence>
<evidence type="ECO:0000256" key="2">
    <source>
        <dbReference type="ARBA" id="ARBA00022741"/>
    </source>
</evidence>
<dbReference type="Gene3D" id="3.40.50.300">
    <property type="entry name" value="P-loop containing nucleotide triphosphate hydrolases"/>
    <property type="match status" value="1"/>
</dbReference>
<dbReference type="InterPro" id="IPR037257">
    <property type="entry name" value="T2SS_E_N_sf"/>
</dbReference>
<keyword evidence="7" id="KW-1185">Reference proteome</keyword>
<dbReference type="OrthoDB" id="9805147at2"/>
<feature type="domain" description="Bacterial type II secretion system protein E" evidence="5">
    <location>
        <begin position="446"/>
        <end position="460"/>
    </location>
</feature>
<reference evidence="6 7" key="1">
    <citation type="journal article" date="2018" name="Syst. Appl. Microbiol.">
        <title>Abditibacterium utsteinense sp. nov., the first cultivated member of candidate phylum FBP, isolated from ice-free Antarctic soil samples.</title>
        <authorList>
            <person name="Tahon G."/>
            <person name="Tytgat B."/>
            <person name="Lebbe L."/>
            <person name="Carlier A."/>
            <person name="Willems A."/>
        </authorList>
    </citation>
    <scope>NUCLEOTIDE SEQUENCE [LARGE SCALE GENOMIC DNA]</scope>
    <source>
        <strain evidence="6 7">LMG 29911</strain>
    </source>
</reference>
<dbReference type="GO" id="GO:0016887">
    <property type="term" value="F:ATP hydrolysis activity"/>
    <property type="evidence" value="ECO:0007669"/>
    <property type="project" value="TreeGrafter"/>
</dbReference>
<dbReference type="Gene3D" id="3.30.450.90">
    <property type="match status" value="1"/>
</dbReference>
<dbReference type="InterPro" id="IPR007831">
    <property type="entry name" value="T2SS_GspE_N"/>
</dbReference>
<evidence type="ECO:0000256" key="1">
    <source>
        <dbReference type="ARBA" id="ARBA00006611"/>
    </source>
</evidence>
<dbReference type="FunFam" id="3.40.50.300:FF:000398">
    <property type="entry name" value="Type IV pilus assembly ATPase PilB"/>
    <property type="match status" value="1"/>
</dbReference>
<evidence type="ECO:0000313" key="6">
    <source>
        <dbReference type="EMBL" id="PQV64931.1"/>
    </source>
</evidence>
<dbReference type="GO" id="GO:0005886">
    <property type="term" value="C:plasma membrane"/>
    <property type="evidence" value="ECO:0007669"/>
    <property type="project" value="TreeGrafter"/>
</dbReference>
<name>A0A2S8SVW0_9BACT</name>
<dbReference type="Pfam" id="PF05157">
    <property type="entry name" value="MshEN"/>
    <property type="match status" value="1"/>
</dbReference>
<dbReference type="PROSITE" id="PS00662">
    <property type="entry name" value="T2SP_E"/>
    <property type="match status" value="1"/>
</dbReference>
<dbReference type="PANTHER" id="PTHR30258:SF1">
    <property type="entry name" value="PROTEIN TRANSPORT PROTEIN HOFB HOMOLOG"/>
    <property type="match status" value="1"/>
</dbReference>